<protein>
    <submittedName>
        <fullName evidence="1">Uncharacterized protein DUF3788</fullName>
    </submittedName>
</protein>
<keyword evidence="2" id="KW-1185">Reference proteome</keyword>
<dbReference type="OrthoDB" id="1050063at2"/>
<dbReference type="Pfam" id="PF12663">
    <property type="entry name" value="DUF3788"/>
    <property type="match status" value="1"/>
</dbReference>
<dbReference type="InterPro" id="IPR024265">
    <property type="entry name" value="DUF3788"/>
</dbReference>
<evidence type="ECO:0000313" key="2">
    <source>
        <dbReference type="Proteomes" id="UP000294743"/>
    </source>
</evidence>
<dbReference type="EMBL" id="SODD01000042">
    <property type="protein sequence ID" value="TDW13227.1"/>
    <property type="molecule type" value="Genomic_DNA"/>
</dbReference>
<proteinExistence type="predicted"/>
<dbReference type="RefSeq" id="WP_134170829.1">
    <property type="nucleotide sequence ID" value="NZ_SODD01000042.1"/>
</dbReference>
<accession>A0A4V3G658</accession>
<sequence length="154" mass="18134">MEKVIQQLLRDPNIKPTDELIADGLGEANNAYKKFIDDLKEQSVFLMDWRFYNDGKAWLSKGEYKWITKRGTNKVKPIFWLSIWEGLFKVSFFFAEKTRDDLMRLPLSEDTKSLIKNTKPHGKSMQYLSVVFEVGNDTVLNDIYTLVKFRKEKI</sequence>
<organism evidence="1 2">
    <name type="scientific">Breznakia blatticola</name>
    <dbReference type="NCBI Taxonomy" id="1754012"/>
    <lineage>
        <taxon>Bacteria</taxon>
        <taxon>Bacillati</taxon>
        <taxon>Bacillota</taxon>
        <taxon>Erysipelotrichia</taxon>
        <taxon>Erysipelotrichales</taxon>
        <taxon>Erysipelotrichaceae</taxon>
        <taxon>Breznakia</taxon>
    </lineage>
</organism>
<name>A0A4V3G658_9FIRM</name>
<evidence type="ECO:0000313" key="1">
    <source>
        <dbReference type="EMBL" id="TDW13227.1"/>
    </source>
</evidence>
<dbReference type="Proteomes" id="UP000294743">
    <property type="component" value="Unassembled WGS sequence"/>
</dbReference>
<dbReference type="AlphaFoldDB" id="A0A4V3G658"/>
<comment type="caution">
    <text evidence="1">The sequence shown here is derived from an EMBL/GenBank/DDBJ whole genome shotgun (WGS) entry which is preliminary data.</text>
</comment>
<reference evidence="1 2" key="1">
    <citation type="submission" date="2019-03" db="EMBL/GenBank/DDBJ databases">
        <title>Genomic Encyclopedia of Type Strains, Phase IV (KMG-IV): sequencing the most valuable type-strain genomes for metagenomic binning, comparative biology and taxonomic classification.</title>
        <authorList>
            <person name="Goeker M."/>
        </authorList>
    </citation>
    <scope>NUCLEOTIDE SEQUENCE [LARGE SCALE GENOMIC DNA]</scope>
    <source>
        <strain evidence="1 2">DSM 28867</strain>
    </source>
</reference>
<gene>
    <name evidence="1" type="ORF">EDD63_1422</name>
</gene>